<feature type="domain" description="Glutamate-ammonia ligase adenylyltransferase repeated" evidence="9">
    <location>
        <begin position="564"/>
        <end position="806"/>
    </location>
</feature>
<comment type="catalytic activity">
    <reaction evidence="7">
        <text>[glutamine synthetase]-L-tyrosine + ATP = [glutamine synthetase]-O(4)-(5'-adenylyl)-L-tyrosine + diphosphate</text>
        <dbReference type="Rhea" id="RHEA:18589"/>
        <dbReference type="Rhea" id="RHEA-COMP:10660"/>
        <dbReference type="Rhea" id="RHEA-COMP:10661"/>
        <dbReference type="ChEBI" id="CHEBI:30616"/>
        <dbReference type="ChEBI" id="CHEBI:33019"/>
        <dbReference type="ChEBI" id="CHEBI:46858"/>
        <dbReference type="ChEBI" id="CHEBI:83624"/>
        <dbReference type="EC" id="2.7.7.42"/>
    </reaction>
</comment>
<dbReference type="SUPFAM" id="SSF81301">
    <property type="entry name" value="Nucleotidyltransferase"/>
    <property type="match status" value="2"/>
</dbReference>
<sequence length="971" mass="105322">MADGHPVQRGRPRVHDADRAGRARQDMTARLGDDSSLGDACWEQVEVLAGGSAFLAREMVREASWLPALWTREPDALFEEILSGVHAAAAASGADAASLMPVLREARRRAAILIARADVFGFWDVAQVTGALSRLADACVQAGVAVLIADLVRRGKLPERPDPVTAETCGLIVLGMGKLGAGELNYSSDIDLVLFLDPERWPADTVGEVKAAMIRLSQSLVKVLSERTGDGYVFRTDLRLRPDAGATPPVITVPAAEHYYETLGQNWERMALIKARPIAGDLEAGAAFLDLVRPFVWRRSLDFYAVEDIKSIKRQIHSHYGHGTLAVAGHDVKLGRGGIREIEFFVQTQQLIGGGRVKELRQRTTLGGLDALTDLGWVTPETRDALAASYVHLRAVEHRIQMMNDEQTHRVPEDEEGRACLAALMGYADRESFESDLLAHLTRVSRHYAGLFDDAPELSSEEGSLVFTGTDEDPETLETLRKKGFRAPETVSRTIRGWHHGRIPATRTARAREILTHLVPVLIETMGRTADPDQAMVRFDRFLSGLPGGVQVFALLRSNPALLELLVEVLGMAPRLGEYLARNHAVLEAVLDPGFFSGPRDLAAMQDHLAGAVETAEGFEGALDAIRRVVKEERFRLGVLVLRGVLHAGEAGHAFADLAEAAVRVTLRAVEDEMARRHGRVPGGAFAVVALGKCGGREMTATSDLDLIFIYDQEAGEESDGGSPLSREQYYARLGQRLVSALTVPTAEGELYEVDMRLRPSGRAGPLATQLSAFARYHEESSWTWEKLALTRARVIAAPDAFAARVNAAIREALCAPRDAASTCADVREMREKLAAERPPSGVFDIKLSAGGQVDVEFIWQALQLVHAPDRPDLLTTESADALSRLEESRLLQGHGAALKAAHGLYATLAQFLGVAVEGTLAAEEAPAQLAVAMSRVVGVADLDTLGARLDEARTEVRAAYRALLGGDATE</sequence>
<keyword evidence="6 7" id="KW-0511">Multifunctional enzyme</keyword>
<dbReference type="GO" id="GO:0000820">
    <property type="term" value="P:regulation of glutamine family amino acid metabolic process"/>
    <property type="evidence" value="ECO:0007669"/>
    <property type="project" value="UniProtKB-UniRule"/>
</dbReference>
<dbReference type="PANTHER" id="PTHR30621">
    <property type="entry name" value="GLUTAMINE SYNTHETASE ADENYLYLTRANSFERASE"/>
    <property type="match status" value="1"/>
</dbReference>
<feature type="domain" description="PII-uridylyltransferase/Glutamine-synthetase adenylyltransferase" evidence="10">
    <location>
        <begin position="312"/>
        <end position="452"/>
    </location>
</feature>
<proteinExistence type="inferred from homology"/>
<dbReference type="NCBIfam" id="NF008292">
    <property type="entry name" value="PRK11072.1"/>
    <property type="match status" value="1"/>
</dbReference>
<comment type="function">
    <text evidence="7">Involved in the regulation of glutamine synthetase GlnA, a key enzyme in the process to assimilate ammonia. When cellular nitrogen levels are high, the C-terminal adenylyl transferase (AT) inactivates GlnA by covalent transfer of an adenylyl group from ATP to specific tyrosine residue of GlnA, thus reducing its activity. Conversely, when nitrogen levels are low, the N-terminal adenylyl removase (AR) activates GlnA by removing the adenylyl group by phosphorolysis, increasing its activity. The regulatory region of GlnE binds the signal transduction protein PII (GlnB) which indicates the nitrogen status of the cell.</text>
</comment>
<evidence type="ECO:0000256" key="4">
    <source>
        <dbReference type="ARBA" id="ARBA00022840"/>
    </source>
</evidence>
<evidence type="ECO:0000259" key="10">
    <source>
        <dbReference type="Pfam" id="PF08335"/>
    </source>
</evidence>
<feature type="region of interest" description="Disordered" evidence="8">
    <location>
        <begin position="1"/>
        <end position="23"/>
    </location>
</feature>
<dbReference type="GO" id="GO:0047388">
    <property type="term" value="F:[glutamine synthetase]-adenylyl-L-tyrosine phosphorylase activity"/>
    <property type="evidence" value="ECO:0007669"/>
    <property type="project" value="UniProtKB-EC"/>
</dbReference>
<dbReference type="InterPro" id="IPR013546">
    <property type="entry name" value="PII_UdlTrfase/GS_AdlTrfase"/>
</dbReference>
<dbReference type="CDD" id="cd05401">
    <property type="entry name" value="NT_GlnE_GlnD_like"/>
    <property type="match status" value="2"/>
</dbReference>
<dbReference type="GO" id="GO:0005829">
    <property type="term" value="C:cytosol"/>
    <property type="evidence" value="ECO:0007669"/>
    <property type="project" value="TreeGrafter"/>
</dbReference>
<evidence type="ECO:0000256" key="8">
    <source>
        <dbReference type="SAM" id="MobiDB-lite"/>
    </source>
</evidence>
<dbReference type="InterPro" id="IPR023057">
    <property type="entry name" value="GlnE"/>
</dbReference>
<feature type="region of interest" description="Adenylyl transferase" evidence="7">
    <location>
        <begin position="459"/>
        <end position="971"/>
    </location>
</feature>
<dbReference type="RefSeq" id="WP_269331815.1">
    <property type="nucleotide sequence ID" value="NZ_JAMZFT010000001.1"/>
</dbReference>
<protein>
    <recommendedName>
        <fullName evidence="7">Bifunctional glutamine synthetase adenylyltransferase/adenylyl-removing enzyme</fullName>
    </recommendedName>
    <alternativeName>
        <fullName evidence="7">ATP:glutamine synthetase adenylyltransferase</fullName>
    </alternativeName>
    <alternativeName>
        <fullName evidence="7">ATase</fullName>
    </alternativeName>
    <domain>
        <recommendedName>
            <fullName evidence="7">Glutamine synthetase adenylyl-L-tyrosine phosphorylase</fullName>
            <ecNumber evidence="7">2.7.7.89</ecNumber>
        </recommendedName>
        <alternativeName>
            <fullName evidence="7">Adenylyl removase</fullName>
            <shortName evidence="7">AR</shortName>
            <shortName evidence="7">AT-N</shortName>
        </alternativeName>
    </domain>
    <domain>
        <recommendedName>
            <fullName evidence="7">Glutamine synthetase adenylyl transferase</fullName>
            <ecNumber evidence="7">2.7.7.42</ecNumber>
        </recommendedName>
        <alternativeName>
            <fullName evidence="7">Adenylyl transferase</fullName>
            <shortName evidence="7">AT</shortName>
            <shortName evidence="7">AT-C</shortName>
        </alternativeName>
    </domain>
</protein>
<name>A0A9J6PDI8_9PROT</name>
<dbReference type="EC" id="2.7.7.42" evidence="7"/>
<evidence type="ECO:0000256" key="2">
    <source>
        <dbReference type="ARBA" id="ARBA00022695"/>
    </source>
</evidence>
<dbReference type="GO" id="GO:0000287">
    <property type="term" value="F:magnesium ion binding"/>
    <property type="evidence" value="ECO:0007669"/>
    <property type="project" value="UniProtKB-UniRule"/>
</dbReference>
<evidence type="ECO:0000256" key="1">
    <source>
        <dbReference type="ARBA" id="ARBA00022679"/>
    </source>
</evidence>
<evidence type="ECO:0000256" key="6">
    <source>
        <dbReference type="ARBA" id="ARBA00023268"/>
    </source>
</evidence>
<comment type="cofactor">
    <cofactor evidence="7">
        <name>Mg(2+)</name>
        <dbReference type="ChEBI" id="CHEBI:18420"/>
    </cofactor>
</comment>
<feature type="domain" description="Glutamate-ammonia ligase adenylyltransferase repeated" evidence="9">
    <location>
        <begin position="43"/>
        <end position="289"/>
    </location>
</feature>
<dbReference type="AlphaFoldDB" id="A0A9J6PDI8"/>
<dbReference type="EC" id="2.7.7.89" evidence="7"/>
<dbReference type="Gene3D" id="1.20.120.1510">
    <property type="match status" value="1"/>
</dbReference>
<keyword evidence="1 7" id="KW-0808">Transferase</keyword>
<dbReference type="Gene3D" id="3.30.460.10">
    <property type="entry name" value="Beta Polymerase, domain 2"/>
    <property type="match status" value="2"/>
</dbReference>
<gene>
    <name evidence="7" type="primary">glnE</name>
    <name evidence="11" type="ORF">NJQ99_05655</name>
</gene>
<dbReference type="InterPro" id="IPR005190">
    <property type="entry name" value="GlnE_rpt_dom"/>
</dbReference>
<evidence type="ECO:0000256" key="7">
    <source>
        <dbReference type="HAMAP-Rule" id="MF_00802"/>
    </source>
</evidence>
<evidence type="ECO:0000256" key="3">
    <source>
        <dbReference type="ARBA" id="ARBA00022741"/>
    </source>
</evidence>
<evidence type="ECO:0000259" key="9">
    <source>
        <dbReference type="Pfam" id="PF03710"/>
    </source>
</evidence>
<reference evidence="11" key="1">
    <citation type="submission" date="2022-06" db="EMBL/GenBank/DDBJ databases">
        <title>Isolation and Genomics of Futiania mangrovii gen. nov., sp. nov., a Rare and Metabolically-versatile member in the Class Alphaproteobacteria.</title>
        <authorList>
            <person name="Liu L."/>
            <person name="Huang W.-C."/>
            <person name="Pan J."/>
            <person name="Li J."/>
            <person name="Huang Y."/>
            <person name="Du H."/>
            <person name="Liu Y."/>
            <person name="Li M."/>
        </authorList>
    </citation>
    <scope>NUCLEOTIDE SEQUENCE</scope>
    <source>
        <strain evidence="11">FT118</strain>
    </source>
</reference>
<accession>A0A9J6PDI8</accession>
<keyword evidence="2 7" id="KW-0548">Nucleotidyltransferase</keyword>
<organism evidence="11 12">
    <name type="scientific">Futiania mangrovi</name>
    <dbReference type="NCBI Taxonomy" id="2959716"/>
    <lineage>
        <taxon>Bacteria</taxon>
        <taxon>Pseudomonadati</taxon>
        <taxon>Pseudomonadota</taxon>
        <taxon>Alphaproteobacteria</taxon>
        <taxon>Futianiales</taxon>
        <taxon>Futianiaceae</taxon>
        <taxon>Futiania</taxon>
    </lineage>
</organism>
<keyword evidence="5 7" id="KW-0460">Magnesium</keyword>
<comment type="similarity">
    <text evidence="7">Belongs to the GlnE family.</text>
</comment>
<dbReference type="InterPro" id="IPR043519">
    <property type="entry name" value="NT_sf"/>
</dbReference>
<dbReference type="PANTHER" id="PTHR30621:SF0">
    <property type="entry name" value="BIFUNCTIONAL GLUTAMINE SYNTHETASE ADENYLYLTRANSFERASE_ADENYLYL-REMOVING ENZYME"/>
    <property type="match status" value="1"/>
</dbReference>
<dbReference type="GO" id="GO:0005524">
    <property type="term" value="F:ATP binding"/>
    <property type="evidence" value="ECO:0007669"/>
    <property type="project" value="UniProtKB-UniRule"/>
</dbReference>
<evidence type="ECO:0000313" key="11">
    <source>
        <dbReference type="EMBL" id="MCP1335888.1"/>
    </source>
</evidence>
<feature type="domain" description="PII-uridylyltransferase/Glutamine-synthetase adenylyltransferase" evidence="10">
    <location>
        <begin position="830"/>
        <end position="963"/>
    </location>
</feature>
<dbReference type="HAMAP" id="MF_00802">
    <property type="entry name" value="GlnE"/>
    <property type="match status" value="1"/>
</dbReference>
<comment type="catalytic activity">
    <reaction evidence="7">
        <text>[glutamine synthetase]-O(4)-(5'-adenylyl)-L-tyrosine + phosphate = [glutamine synthetase]-L-tyrosine + ADP</text>
        <dbReference type="Rhea" id="RHEA:43716"/>
        <dbReference type="Rhea" id="RHEA-COMP:10660"/>
        <dbReference type="Rhea" id="RHEA-COMP:10661"/>
        <dbReference type="ChEBI" id="CHEBI:43474"/>
        <dbReference type="ChEBI" id="CHEBI:46858"/>
        <dbReference type="ChEBI" id="CHEBI:83624"/>
        <dbReference type="ChEBI" id="CHEBI:456216"/>
        <dbReference type="EC" id="2.7.7.89"/>
    </reaction>
</comment>
<evidence type="ECO:0000313" key="12">
    <source>
        <dbReference type="Proteomes" id="UP001055804"/>
    </source>
</evidence>
<dbReference type="Gene3D" id="1.20.120.330">
    <property type="entry name" value="Nucleotidyltransferases domain 2"/>
    <property type="match status" value="2"/>
</dbReference>
<comment type="caution">
    <text evidence="11">The sequence shown here is derived from an EMBL/GenBank/DDBJ whole genome shotgun (WGS) entry which is preliminary data.</text>
</comment>
<dbReference type="GO" id="GO:0008882">
    <property type="term" value="F:[glutamate-ammonia-ligase] adenylyltransferase activity"/>
    <property type="evidence" value="ECO:0007669"/>
    <property type="project" value="UniProtKB-UniRule"/>
</dbReference>
<keyword evidence="4 7" id="KW-0067">ATP-binding</keyword>
<keyword evidence="3 7" id="KW-0547">Nucleotide-binding</keyword>
<feature type="region of interest" description="Adenylyl removase" evidence="7">
    <location>
        <begin position="1"/>
        <end position="455"/>
    </location>
</feature>
<dbReference type="EMBL" id="JAMZFT010000001">
    <property type="protein sequence ID" value="MCP1335888.1"/>
    <property type="molecule type" value="Genomic_DNA"/>
</dbReference>
<keyword evidence="12" id="KW-1185">Reference proteome</keyword>
<dbReference type="Pfam" id="PF03710">
    <property type="entry name" value="GlnE"/>
    <property type="match status" value="2"/>
</dbReference>
<feature type="compositionally biased region" description="Basic and acidic residues" evidence="8">
    <location>
        <begin position="13"/>
        <end position="23"/>
    </location>
</feature>
<dbReference type="Proteomes" id="UP001055804">
    <property type="component" value="Unassembled WGS sequence"/>
</dbReference>
<dbReference type="SUPFAM" id="SSF81593">
    <property type="entry name" value="Nucleotidyltransferase substrate binding subunit/domain"/>
    <property type="match status" value="2"/>
</dbReference>
<dbReference type="NCBIfam" id="NF010706">
    <property type="entry name" value="PRK14108.1"/>
    <property type="match status" value="1"/>
</dbReference>
<dbReference type="Pfam" id="PF08335">
    <property type="entry name" value="GlnD_UR_UTase"/>
    <property type="match status" value="2"/>
</dbReference>
<evidence type="ECO:0000256" key="5">
    <source>
        <dbReference type="ARBA" id="ARBA00022842"/>
    </source>
</evidence>